<comment type="caution">
    <text evidence="11">The sequence shown here is derived from an EMBL/GenBank/DDBJ whole genome shotgun (WGS) entry which is preliminary data.</text>
</comment>
<dbReference type="Pfam" id="PF13715">
    <property type="entry name" value="CarbopepD_reg_2"/>
    <property type="match status" value="1"/>
</dbReference>
<evidence type="ECO:0000256" key="4">
    <source>
        <dbReference type="ARBA" id="ARBA00022692"/>
    </source>
</evidence>
<dbReference type="PANTHER" id="PTHR30069:SF29">
    <property type="entry name" value="HEMOGLOBIN AND HEMOGLOBIN-HAPTOGLOBIN-BINDING PROTEIN 1-RELATED"/>
    <property type="match status" value="1"/>
</dbReference>
<comment type="subcellular location">
    <subcellularLocation>
        <location evidence="1 8">Cell outer membrane</location>
        <topology evidence="1 8">Multi-pass membrane protein</topology>
    </subcellularLocation>
</comment>
<dbReference type="InterPro" id="IPR012910">
    <property type="entry name" value="Plug_dom"/>
</dbReference>
<dbReference type="Gene3D" id="2.40.170.20">
    <property type="entry name" value="TonB-dependent receptor, beta-barrel domain"/>
    <property type="match status" value="1"/>
</dbReference>
<evidence type="ECO:0000256" key="6">
    <source>
        <dbReference type="ARBA" id="ARBA00023136"/>
    </source>
</evidence>
<keyword evidence="12" id="KW-1185">Reference proteome</keyword>
<dbReference type="EMBL" id="BQKE01000004">
    <property type="protein sequence ID" value="GJM64066.1"/>
    <property type="molecule type" value="Genomic_DNA"/>
</dbReference>
<evidence type="ECO:0000256" key="7">
    <source>
        <dbReference type="ARBA" id="ARBA00023237"/>
    </source>
</evidence>
<dbReference type="InterPro" id="IPR023996">
    <property type="entry name" value="TonB-dep_OMP_SusC/RagA"/>
</dbReference>
<evidence type="ECO:0000313" key="11">
    <source>
        <dbReference type="EMBL" id="GJM64066.1"/>
    </source>
</evidence>
<keyword evidence="2 8" id="KW-0813">Transport</keyword>
<dbReference type="NCBIfam" id="TIGR04057">
    <property type="entry name" value="SusC_RagA_signa"/>
    <property type="match status" value="1"/>
</dbReference>
<dbReference type="PANTHER" id="PTHR30069">
    <property type="entry name" value="TONB-DEPENDENT OUTER MEMBRANE RECEPTOR"/>
    <property type="match status" value="1"/>
</dbReference>
<comment type="similarity">
    <text evidence="8">Belongs to the TonB-dependent receptor family.</text>
</comment>
<sequence length="1074" mass="118552">MKHIYQFFIGCLLFCLSIPAMAQEVAVKGQVTDTDGQPLIGATVQLKGSTIGTIVGMTGEYSLSLPQKADNILVFSFVGYDAQEIKVGNQSKINVQLTTNVTELSEVVVTALGVKRESKSLVYAQQGVSAEEMKEARSTNFISTLAGKAAGVQITGSQTPNGSTNVVIRGVASLTGSNAPLYIVNGIPIENESQNQSTGMWQEEGNEQVDLGDPLSQINPDDIEDIQVLKGANASALYGSRAANGVIIITTKKGETKNGLGVTVNSNFMWQQVNQWPDYQYVYGAGINNVLIRGTQDIDKETGLPIPGNSQWGYGSPMLGFEVIDLNGEQGRYLPQTNNVRDLYQTGLTASNSVSIEGATDKATIRLSYTNTSSEWMMKGQEELSRHNLSLRGTMKLTKKLSVDASLMYALAEVRNRVYPNGSLMNPAFSYIHMMPNMGKSNLNPYKDENGNLFRPNGNPWFSNPYWDLNENKNGDISNRILSNVLLRYKLIDGLQLTAKASGDVFLRKGFKFIQYGAAYDPDGRYSHFSNDIYNWNFEGLAVYNKRIDNKFSINATAGANSFIYDNKSAGTDIDQLLMPGLPSVENNAGIARSYQGSGESIINSVFGSASFGYKGTLFVDGTIRNDWSSTLPSKNNSFFYPSVGTSFIFSELLGTQRILNYGKLRASWAEVGNGTRPFRVHNFHTYGGIYNGLPWTSNTASRQNPNLLPETTRSVEFGLETKLFNIINLNVTYYNSESIDQIVDMDLPSSTGYARGTFNSGSLTNKGWEVFLGVDWIKRKNFKWTSDINWSNNRTYVNTLGTLDRQQLGTVFETRVFAEPGMPFGVIRGNKPLQDPVTGTNLINAETGFYVQNTDQILGNVQKDWIGGVNNRFEYKGFTLSFLVDVAWGGEIFSQTFQRQGQYGVAAWTLEGRDDQLFSQRILGENLDERRGKGLYGNDYIDTRDKGALLEGTLYEFVDATGDGQGVWVATGKPNDRYLTSQQWAQQTRFNGSRATFDGSYIKLREISIGYNLPTKIIGPFKRIRVSAVGRNVAILYQNTPKGIDPELGSNIGLEYASMLPSASYGFNINMAF</sequence>
<keyword evidence="4 8" id="KW-0812">Transmembrane</keyword>
<dbReference type="PROSITE" id="PS52016">
    <property type="entry name" value="TONB_DEPENDENT_REC_3"/>
    <property type="match status" value="1"/>
</dbReference>
<evidence type="ECO:0000256" key="9">
    <source>
        <dbReference type="SAM" id="SignalP"/>
    </source>
</evidence>
<dbReference type="GO" id="GO:0009279">
    <property type="term" value="C:cell outer membrane"/>
    <property type="evidence" value="ECO:0007669"/>
    <property type="project" value="UniProtKB-SubCell"/>
</dbReference>
<feature type="signal peptide" evidence="9">
    <location>
        <begin position="1"/>
        <end position="22"/>
    </location>
</feature>
<dbReference type="Gene3D" id="2.60.40.1120">
    <property type="entry name" value="Carboxypeptidase-like, regulatory domain"/>
    <property type="match status" value="1"/>
</dbReference>
<evidence type="ECO:0000256" key="5">
    <source>
        <dbReference type="ARBA" id="ARBA00022729"/>
    </source>
</evidence>
<accession>A0AAN4W3K9</accession>
<dbReference type="SUPFAM" id="SSF49464">
    <property type="entry name" value="Carboxypeptidase regulatory domain-like"/>
    <property type="match status" value="1"/>
</dbReference>
<evidence type="ECO:0000259" key="10">
    <source>
        <dbReference type="Pfam" id="PF07715"/>
    </source>
</evidence>
<dbReference type="Gene3D" id="2.170.130.10">
    <property type="entry name" value="TonB-dependent receptor, plug domain"/>
    <property type="match status" value="1"/>
</dbReference>
<reference evidence="11 12" key="1">
    <citation type="submission" date="2021-12" db="EMBL/GenBank/DDBJ databases">
        <title>Genome sequencing of bacteria with rrn-lacking chromosome and rrn-plasmid.</title>
        <authorList>
            <person name="Anda M."/>
            <person name="Iwasaki W."/>
        </authorList>
    </citation>
    <scope>NUCLEOTIDE SEQUENCE [LARGE SCALE GENOMIC DNA]</scope>
    <source>
        <strain evidence="11 12">NBRC 15940</strain>
    </source>
</reference>
<dbReference type="GO" id="GO:0015344">
    <property type="term" value="F:siderophore uptake transmembrane transporter activity"/>
    <property type="evidence" value="ECO:0007669"/>
    <property type="project" value="TreeGrafter"/>
</dbReference>
<dbReference type="InterPro" id="IPR008969">
    <property type="entry name" value="CarboxyPept-like_regulatory"/>
</dbReference>
<dbReference type="AlphaFoldDB" id="A0AAN4W3K9"/>
<dbReference type="Pfam" id="PF07715">
    <property type="entry name" value="Plug"/>
    <property type="match status" value="1"/>
</dbReference>
<feature type="domain" description="TonB-dependent receptor plug" evidence="10">
    <location>
        <begin position="124"/>
        <end position="246"/>
    </location>
</feature>
<name>A0AAN4W3K9_9BACT</name>
<keyword evidence="7 8" id="KW-0998">Cell outer membrane</keyword>
<dbReference type="SUPFAM" id="SSF56935">
    <property type="entry name" value="Porins"/>
    <property type="match status" value="1"/>
</dbReference>
<feature type="chain" id="PRO_5042821374" evidence="9">
    <location>
        <begin position="23"/>
        <end position="1074"/>
    </location>
</feature>
<keyword evidence="6 8" id="KW-0472">Membrane</keyword>
<evidence type="ECO:0000256" key="8">
    <source>
        <dbReference type="PROSITE-ProRule" id="PRU01360"/>
    </source>
</evidence>
<evidence type="ECO:0000256" key="1">
    <source>
        <dbReference type="ARBA" id="ARBA00004571"/>
    </source>
</evidence>
<evidence type="ECO:0000256" key="2">
    <source>
        <dbReference type="ARBA" id="ARBA00022448"/>
    </source>
</evidence>
<keyword evidence="3 8" id="KW-1134">Transmembrane beta strand</keyword>
<dbReference type="Proteomes" id="UP001310022">
    <property type="component" value="Unassembled WGS sequence"/>
</dbReference>
<organism evidence="11 12">
    <name type="scientific">Persicobacter diffluens</name>
    <dbReference type="NCBI Taxonomy" id="981"/>
    <lineage>
        <taxon>Bacteria</taxon>
        <taxon>Pseudomonadati</taxon>
        <taxon>Bacteroidota</taxon>
        <taxon>Cytophagia</taxon>
        <taxon>Cytophagales</taxon>
        <taxon>Persicobacteraceae</taxon>
        <taxon>Persicobacter</taxon>
    </lineage>
</organism>
<dbReference type="RefSeq" id="WP_338239150.1">
    <property type="nucleotide sequence ID" value="NZ_BQKE01000004.1"/>
</dbReference>
<gene>
    <name evidence="11" type="ORF">PEDI_46180</name>
</gene>
<evidence type="ECO:0000256" key="3">
    <source>
        <dbReference type="ARBA" id="ARBA00022452"/>
    </source>
</evidence>
<dbReference type="InterPro" id="IPR036942">
    <property type="entry name" value="Beta-barrel_TonB_sf"/>
</dbReference>
<proteinExistence type="inferred from homology"/>
<dbReference type="InterPro" id="IPR039426">
    <property type="entry name" value="TonB-dep_rcpt-like"/>
</dbReference>
<dbReference type="InterPro" id="IPR023997">
    <property type="entry name" value="TonB-dep_OMP_SusC/RagA_CS"/>
</dbReference>
<keyword evidence="5 9" id="KW-0732">Signal</keyword>
<dbReference type="GO" id="GO:0044718">
    <property type="term" value="P:siderophore transmembrane transport"/>
    <property type="evidence" value="ECO:0007669"/>
    <property type="project" value="TreeGrafter"/>
</dbReference>
<evidence type="ECO:0000313" key="12">
    <source>
        <dbReference type="Proteomes" id="UP001310022"/>
    </source>
</evidence>
<dbReference type="InterPro" id="IPR037066">
    <property type="entry name" value="Plug_dom_sf"/>
</dbReference>
<protein>
    <submittedName>
        <fullName evidence="11">SusC/RagA family TonB-linked outer membrane protein</fullName>
    </submittedName>
</protein>
<dbReference type="NCBIfam" id="TIGR04056">
    <property type="entry name" value="OMP_RagA_SusC"/>
    <property type="match status" value="1"/>
</dbReference>